<dbReference type="PATRIC" id="fig|35746.4.peg.4058"/>
<evidence type="ECO:0000313" key="2">
    <source>
        <dbReference type="Proteomes" id="UP000066124"/>
    </source>
</evidence>
<dbReference type="GeneID" id="25247985"/>
<geneLocation type="plasmid" evidence="1 2">
    <name>pHG3</name>
</geneLocation>
<dbReference type="KEGG" id="hgi:ABY42_18505"/>
<evidence type="ECO:0000313" key="1">
    <source>
        <dbReference type="EMBL" id="AKU09812.1"/>
    </source>
</evidence>
<accession>A0A0K1IZ62</accession>
<proteinExistence type="predicted"/>
<keyword evidence="1" id="KW-0614">Plasmid</keyword>
<organism evidence="1 2">
    <name type="scientific">Haloferax gibbonsii</name>
    <dbReference type="NCBI Taxonomy" id="35746"/>
    <lineage>
        <taxon>Archaea</taxon>
        <taxon>Methanobacteriati</taxon>
        <taxon>Methanobacteriota</taxon>
        <taxon>Stenosarchaea group</taxon>
        <taxon>Halobacteria</taxon>
        <taxon>Halobacteriales</taxon>
        <taxon>Haloferacaceae</taxon>
        <taxon>Haloferax</taxon>
    </lineage>
</organism>
<dbReference type="EMBL" id="CP011950">
    <property type="protein sequence ID" value="AKU09812.1"/>
    <property type="molecule type" value="Genomic_DNA"/>
</dbReference>
<dbReference type="Proteomes" id="UP000066124">
    <property type="component" value="Plasmid pHG3"/>
</dbReference>
<protein>
    <submittedName>
        <fullName evidence="1">Uncharacterized protein</fullName>
    </submittedName>
</protein>
<dbReference type="AlphaFoldDB" id="A0A0K1IZ62"/>
<dbReference type="RefSeq" id="WP_050460428.1">
    <property type="nucleotide sequence ID" value="NZ_CP011950.1"/>
</dbReference>
<name>A0A0K1IZ62_HALGI</name>
<gene>
    <name evidence="1" type="ORF">ABY42_18505</name>
</gene>
<sequence length="132" mass="15378">MTETDEVTEFFEVLMNDLLDDPDEFGFNLDERRLLKAQRMLNDLNSNYDETPFEAFTPWLFTAYRTELMRVAVLLDRAGHEDADVFRNECKKIADYIDTKARNPNKVRDYLNKRRAHSGIGEAIETAPARAL</sequence>
<reference evidence="2" key="1">
    <citation type="journal article" date="2015" name="J. Biotechnol.">
        <title>Complete genome sequence of Haloferax gibbonsii strain ARA6, a potential producer of polyhydroxyalkanoates and halocins isolated from Araruama, Rio de Janeiro, Brasil.</title>
        <authorList>
            <person name="Pinto L.H."/>
            <person name="D'Alincourt Carvalho-Assef A.P."/>
            <person name="Vieira R.P."/>
            <person name="Clementino M.M."/>
            <person name="Albano R.M."/>
        </authorList>
    </citation>
    <scope>NUCLEOTIDE SEQUENCE [LARGE SCALE GENOMIC DNA]</scope>
    <source>
        <strain evidence="2">ARA6</strain>
        <plasmid evidence="2">Plasmid pHG3</plasmid>
    </source>
</reference>